<dbReference type="InterPro" id="IPR029052">
    <property type="entry name" value="Metallo-depent_PP-like"/>
</dbReference>
<reference evidence="2" key="2">
    <citation type="submission" date="2021-04" db="EMBL/GenBank/DDBJ databases">
        <authorList>
            <person name="Gilroy R."/>
        </authorList>
    </citation>
    <scope>NUCLEOTIDE SEQUENCE</scope>
    <source>
        <strain evidence="2">CHK195-6426</strain>
    </source>
</reference>
<accession>A0A9D1R5K9</accession>
<dbReference type="Proteomes" id="UP000824265">
    <property type="component" value="Unassembled WGS sequence"/>
</dbReference>
<organism evidence="2 3">
    <name type="scientific">Candidatus Acetatifactor stercoripullorum</name>
    <dbReference type="NCBI Taxonomy" id="2838414"/>
    <lineage>
        <taxon>Bacteria</taxon>
        <taxon>Bacillati</taxon>
        <taxon>Bacillota</taxon>
        <taxon>Clostridia</taxon>
        <taxon>Lachnospirales</taxon>
        <taxon>Lachnospiraceae</taxon>
        <taxon>Acetatifactor</taxon>
    </lineage>
</organism>
<dbReference type="AlphaFoldDB" id="A0A9D1R5K9"/>
<dbReference type="Pfam" id="PF00149">
    <property type="entry name" value="Metallophos"/>
    <property type="match status" value="1"/>
</dbReference>
<evidence type="ECO:0000313" key="2">
    <source>
        <dbReference type="EMBL" id="HIW81400.1"/>
    </source>
</evidence>
<evidence type="ECO:0000313" key="3">
    <source>
        <dbReference type="Proteomes" id="UP000824265"/>
    </source>
</evidence>
<dbReference type="EMBL" id="DXGH01000041">
    <property type="protein sequence ID" value="HIW81400.1"/>
    <property type="molecule type" value="Genomic_DNA"/>
</dbReference>
<dbReference type="GO" id="GO:0016791">
    <property type="term" value="F:phosphatase activity"/>
    <property type="evidence" value="ECO:0007669"/>
    <property type="project" value="TreeGrafter"/>
</dbReference>
<dbReference type="PANTHER" id="PTHR42850">
    <property type="entry name" value="METALLOPHOSPHOESTERASE"/>
    <property type="match status" value="1"/>
</dbReference>
<evidence type="ECO:0000259" key="1">
    <source>
        <dbReference type="Pfam" id="PF00149"/>
    </source>
</evidence>
<dbReference type="Gene3D" id="3.60.21.10">
    <property type="match status" value="1"/>
</dbReference>
<dbReference type="InterPro" id="IPR004843">
    <property type="entry name" value="Calcineurin-like_PHP"/>
</dbReference>
<protein>
    <submittedName>
        <fullName evidence="2">Metallophosphoesterase</fullName>
    </submittedName>
</protein>
<dbReference type="InterPro" id="IPR050126">
    <property type="entry name" value="Ap4A_hydrolase"/>
</dbReference>
<reference evidence="2" key="1">
    <citation type="journal article" date="2021" name="PeerJ">
        <title>Extensive microbial diversity within the chicken gut microbiome revealed by metagenomics and culture.</title>
        <authorList>
            <person name="Gilroy R."/>
            <person name="Ravi A."/>
            <person name="Getino M."/>
            <person name="Pursley I."/>
            <person name="Horton D.L."/>
            <person name="Alikhan N.F."/>
            <person name="Baker D."/>
            <person name="Gharbi K."/>
            <person name="Hall N."/>
            <person name="Watson M."/>
            <person name="Adriaenssens E.M."/>
            <person name="Foster-Nyarko E."/>
            <person name="Jarju S."/>
            <person name="Secka A."/>
            <person name="Antonio M."/>
            <person name="Oren A."/>
            <person name="Chaudhuri R.R."/>
            <person name="La Ragione R."/>
            <person name="Hildebrand F."/>
            <person name="Pallen M.J."/>
        </authorList>
    </citation>
    <scope>NUCLEOTIDE SEQUENCE</scope>
    <source>
        <strain evidence="2">CHK195-6426</strain>
    </source>
</reference>
<dbReference type="GO" id="GO:0005737">
    <property type="term" value="C:cytoplasm"/>
    <property type="evidence" value="ECO:0007669"/>
    <property type="project" value="TreeGrafter"/>
</dbReference>
<proteinExistence type="predicted"/>
<dbReference type="SUPFAM" id="SSF56300">
    <property type="entry name" value="Metallo-dependent phosphatases"/>
    <property type="match status" value="1"/>
</dbReference>
<gene>
    <name evidence="2" type="ORF">H9742_07775</name>
</gene>
<feature type="domain" description="Calcineurin-like phosphoesterase" evidence="1">
    <location>
        <begin position="1"/>
        <end position="164"/>
    </location>
</feature>
<name>A0A9D1R5K9_9FIRM</name>
<dbReference type="PANTHER" id="PTHR42850:SF2">
    <property type="entry name" value="BLL5683 PROTEIN"/>
    <property type="match status" value="1"/>
</dbReference>
<comment type="caution">
    <text evidence="2">The sequence shown here is derived from an EMBL/GenBank/DDBJ whole genome shotgun (WGS) entry which is preliminary data.</text>
</comment>
<sequence length="285" mass="32675">MNIAVLSDIHGNYVALQAVIDYAINQGADTFVFLGDYVGELAYPQKTMEMLYSLREKYKCFFIRGNKEDYWLKYKAKGERGWKEFNSTTGALYYTYHNLKPRDLDFFMSLSYKEEIEFDGLPQITICHGSPQKVNEKLLPDSENTFVVMDNNVSDYILCGHTHVQGKIEHNGKKVLNPGAVGISHHCKGKAQFMMLRGASETWVYEFVSLEYDTEKVILDLYSSGLSEKAPYWCKVSENLLRTGEIAHGEVLERAMTLCKKKYGECSWPNIPEECWQGAVSEMLR</sequence>